<gene>
    <name evidence="8" type="ordered locus">Bache_0698</name>
</gene>
<feature type="transmembrane region" description="Helical" evidence="6">
    <location>
        <begin position="164"/>
        <end position="184"/>
    </location>
</feature>
<feature type="domain" description="EamA" evidence="7">
    <location>
        <begin position="161"/>
        <end position="296"/>
    </location>
</feature>
<accession>E6SNC8</accession>
<keyword evidence="2" id="KW-1003">Cell membrane</keyword>
<evidence type="ECO:0000256" key="1">
    <source>
        <dbReference type="ARBA" id="ARBA00004651"/>
    </source>
</evidence>
<dbReference type="InterPro" id="IPR050638">
    <property type="entry name" value="AA-Vitamin_Transporters"/>
</dbReference>
<feature type="transmembrane region" description="Helical" evidence="6">
    <location>
        <begin position="76"/>
        <end position="92"/>
    </location>
</feature>
<dbReference type="SUPFAM" id="SSF103481">
    <property type="entry name" value="Multidrug resistance efflux transporter EmrE"/>
    <property type="match status" value="2"/>
</dbReference>
<dbReference type="Gene3D" id="1.10.3730.20">
    <property type="match status" value="1"/>
</dbReference>
<dbReference type="Proteomes" id="UP000008630">
    <property type="component" value="Chromosome"/>
</dbReference>
<dbReference type="EMBL" id="CP002352">
    <property type="protein sequence ID" value="ADV42721.1"/>
    <property type="molecule type" value="Genomic_DNA"/>
</dbReference>
<evidence type="ECO:0000256" key="2">
    <source>
        <dbReference type="ARBA" id="ARBA00022475"/>
    </source>
</evidence>
<dbReference type="HOGENOM" id="CLU_033863_4_1_10"/>
<dbReference type="STRING" id="693979.Bache_0698"/>
<evidence type="ECO:0000313" key="9">
    <source>
        <dbReference type="Proteomes" id="UP000008630"/>
    </source>
</evidence>
<feature type="transmembrane region" description="Helical" evidence="6">
    <location>
        <begin position="133"/>
        <end position="152"/>
    </location>
</feature>
<dbReference type="InterPro" id="IPR000620">
    <property type="entry name" value="EamA_dom"/>
</dbReference>
<proteinExistence type="predicted"/>
<reference key="1">
    <citation type="submission" date="2010-11" db="EMBL/GenBank/DDBJ databases">
        <title>The complete genome of Bacteroides helcogenes P 36-108.</title>
        <authorList>
            <consortium name="US DOE Joint Genome Institute (JGI-PGF)"/>
            <person name="Lucas S."/>
            <person name="Copeland A."/>
            <person name="Lapidus A."/>
            <person name="Bruce D."/>
            <person name="Goodwin L."/>
            <person name="Pitluck S."/>
            <person name="Kyrpides N."/>
            <person name="Mavromatis K."/>
            <person name="Ivanova N."/>
            <person name="Zeytun A."/>
            <person name="Brettin T."/>
            <person name="Detter J.C."/>
            <person name="Tapia R."/>
            <person name="Han C."/>
            <person name="Land M."/>
            <person name="Hauser L."/>
            <person name="Markowitz V."/>
            <person name="Cheng J.-F."/>
            <person name="Hugenholtz P."/>
            <person name="Woyke T."/>
            <person name="Wu D."/>
            <person name="Gronow S."/>
            <person name="Wellnitz S."/>
            <person name="Brambilla E."/>
            <person name="Klenk H.-P."/>
            <person name="Eisen J.A."/>
        </authorList>
    </citation>
    <scope>NUCLEOTIDE SEQUENCE</scope>
    <source>
        <strain>P 36-108</strain>
    </source>
</reference>
<dbReference type="eggNOG" id="COG0697">
    <property type="taxonomic scope" value="Bacteria"/>
</dbReference>
<feature type="transmembrane region" description="Helical" evidence="6">
    <location>
        <begin position="98"/>
        <end position="121"/>
    </location>
</feature>
<dbReference type="RefSeq" id="WP_013546336.1">
    <property type="nucleotide sequence ID" value="NC_014933.1"/>
</dbReference>
<dbReference type="GO" id="GO:0005886">
    <property type="term" value="C:plasma membrane"/>
    <property type="evidence" value="ECO:0007669"/>
    <property type="project" value="UniProtKB-SubCell"/>
</dbReference>
<comment type="subcellular location">
    <subcellularLocation>
        <location evidence="1">Cell membrane</location>
        <topology evidence="1">Multi-pass membrane protein</topology>
    </subcellularLocation>
</comment>
<sequence length="300" mass="33459">MLIFVTQNKNGMKNHIWHIIAVLTVGIWGLTFISTKVLIESGLSPQEIFLIRFLVAYVGIWFISPHKFFADNWKDEFWLLAGGITGGSFYFLTENTAIGITLVSNVSFIVCTAPLLTTILALMIYKKEKATRWLVAGSLIALLGVALVVYNGNFVLRISPLGDLLSLSAALMWAFYSLIIKKITDRYSTVFITRKVFFYGVLTILPFFVIHPWQFDVERLLRPAILFNLLFLGVLASLICFVVWNMVLKRLGTIKASNYIYLNPVFTLAGSVLLLGEHLTPVALSGAVLILGGVYLAGKK</sequence>
<evidence type="ECO:0000259" key="7">
    <source>
        <dbReference type="Pfam" id="PF00892"/>
    </source>
</evidence>
<dbReference type="PATRIC" id="fig|693979.3.peg.745"/>
<dbReference type="PANTHER" id="PTHR32322">
    <property type="entry name" value="INNER MEMBRANE TRANSPORTER"/>
    <property type="match status" value="1"/>
</dbReference>
<name>E6SNC8_BACT6</name>
<keyword evidence="4 6" id="KW-1133">Transmembrane helix</keyword>
<reference evidence="8 9" key="2">
    <citation type="journal article" date="2011" name="Stand. Genomic Sci.">
        <title>Complete genome sequence of Bacteroides helcogenes type strain (P 36-108).</title>
        <authorList>
            <person name="Pati A."/>
            <person name="Gronow S."/>
            <person name="Zeytun A."/>
            <person name="Lapidus A."/>
            <person name="Nolan M."/>
            <person name="Hammon N."/>
            <person name="Deshpande S."/>
            <person name="Cheng J.F."/>
            <person name="Tapia R."/>
            <person name="Han C."/>
            <person name="Goodwin L."/>
            <person name="Pitluck S."/>
            <person name="Liolios K."/>
            <person name="Pagani I."/>
            <person name="Ivanova N."/>
            <person name="Mavromatis K."/>
            <person name="Chen A."/>
            <person name="Palaniappan K."/>
            <person name="Land M."/>
            <person name="Hauser L."/>
            <person name="Chang Y.J."/>
            <person name="Jeffries C.D."/>
            <person name="Detter J.C."/>
            <person name="Brambilla E."/>
            <person name="Rohde M."/>
            <person name="Goker M."/>
            <person name="Woyke T."/>
            <person name="Bristow J."/>
            <person name="Eisen J.A."/>
            <person name="Markowitz V."/>
            <person name="Hugenholtz P."/>
            <person name="Kyrpides N.C."/>
            <person name="Klenk H.P."/>
            <person name="Lucas S."/>
        </authorList>
    </citation>
    <scope>NUCLEOTIDE SEQUENCE [LARGE SCALE GENOMIC DNA]</scope>
    <source>
        <strain evidence="9">ATCC 35417 / DSM 20613 / JCM 6297 / CCUG 15421 / P 36-108</strain>
    </source>
</reference>
<evidence type="ECO:0000256" key="4">
    <source>
        <dbReference type="ARBA" id="ARBA00022989"/>
    </source>
</evidence>
<keyword evidence="3 6" id="KW-0812">Transmembrane</keyword>
<protein>
    <recommendedName>
        <fullName evidence="7">EamA domain-containing protein</fullName>
    </recommendedName>
</protein>
<feature type="domain" description="EamA" evidence="7">
    <location>
        <begin position="16"/>
        <end position="149"/>
    </location>
</feature>
<dbReference type="PANTHER" id="PTHR32322:SF18">
    <property type="entry name" value="S-ADENOSYLMETHIONINE_S-ADENOSYLHOMOCYSTEINE TRANSPORTER"/>
    <property type="match status" value="1"/>
</dbReference>
<keyword evidence="9" id="KW-1185">Reference proteome</keyword>
<organism evidence="8 9">
    <name type="scientific">Bacteroides helcogenes (strain ATCC 35417 / DSM 20613 / JCM 6297 / CCUG 15421 / P 36-108)</name>
    <dbReference type="NCBI Taxonomy" id="693979"/>
    <lineage>
        <taxon>Bacteria</taxon>
        <taxon>Pseudomonadati</taxon>
        <taxon>Bacteroidota</taxon>
        <taxon>Bacteroidia</taxon>
        <taxon>Bacteroidales</taxon>
        <taxon>Bacteroidaceae</taxon>
        <taxon>Bacteroides</taxon>
    </lineage>
</organism>
<dbReference type="AlphaFoldDB" id="E6SNC8"/>
<keyword evidence="5 6" id="KW-0472">Membrane</keyword>
<feature type="transmembrane region" description="Helical" evidence="6">
    <location>
        <begin position="196"/>
        <end position="213"/>
    </location>
</feature>
<evidence type="ECO:0000256" key="3">
    <source>
        <dbReference type="ARBA" id="ARBA00022692"/>
    </source>
</evidence>
<evidence type="ECO:0000313" key="8">
    <source>
        <dbReference type="EMBL" id="ADV42721.1"/>
    </source>
</evidence>
<dbReference type="InterPro" id="IPR037185">
    <property type="entry name" value="EmrE-like"/>
</dbReference>
<feature type="transmembrane region" description="Helical" evidence="6">
    <location>
        <begin position="282"/>
        <end position="298"/>
    </location>
</feature>
<evidence type="ECO:0000256" key="5">
    <source>
        <dbReference type="ARBA" id="ARBA00023136"/>
    </source>
</evidence>
<feature type="transmembrane region" description="Helical" evidence="6">
    <location>
        <begin position="16"/>
        <end position="35"/>
    </location>
</feature>
<feature type="transmembrane region" description="Helical" evidence="6">
    <location>
        <begin position="47"/>
        <end position="64"/>
    </location>
</feature>
<dbReference type="KEGG" id="bhl:Bache_0698"/>
<dbReference type="Pfam" id="PF00892">
    <property type="entry name" value="EamA"/>
    <property type="match status" value="2"/>
</dbReference>
<evidence type="ECO:0000256" key="6">
    <source>
        <dbReference type="SAM" id="Phobius"/>
    </source>
</evidence>
<feature type="transmembrane region" description="Helical" evidence="6">
    <location>
        <begin position="259"/>
        <end position="276"/>
    </location>
</feature>
<feature type="transmembrane region" description="Helical" evidence="6">
    <location>
        <begin position="225"/>
        <end position="247"/>
    </location>
</feature>